<proteinExistence type="predicted"/>
<dbReference type="PANTHER" id="PTHR42941:SF1">
    <property type="entry name" value="SLL1037 PROTEIN"/>
    <property type="match status" value="1"/>
</dbReference>
<dbReference type="Gene3D" id="3.40.190.10">
    <property type="entry name" value="Periplasmic binding protein-like II"/>
    <property type="match status" value="2"/>
</dbReference>
<feature type="region of interest" description="Disordered" evidence="1">
    <location>
        <begin position="364"/>
        <end position="392"/>
    </location>
</feature>
<dbReference type="PANTHER" id="PTHR42941">
    <property type="entry name" value="SLL1037 PROTEIN"/>
    <property type="match status" value="1"/>
</dbReference>
<keyword evidence="2" id="KW-0472">Membrane</keyword>
<keyword evidence="2" id="KW-1133">Transmembrane helix</keyword>
<dbReference type="EMBL" id="LN829119">
    <property type="protein sequence ID" value="CPR21530.1"/>
    <property type="molecule type" value="Genomic_DNA"/>
</dbReference>
<dbReference type="AlphaFoldDB" id="A0A0D6JIW5"/>
<dbReference type="InterPro" id="IPR011852">
    <property type="entry name" value="TRAP_TAXI"/>
</dbReference>
<evidence type="ECO:0000256" key="2">
    <source>
        <dbReference type="SAM" id="Phobius"/>
    </source>
</evidence>
<dbReference type="KEGG" id="fil:BN1229_v1_2824"/>
<keyword evidence="4" id="KW-1185">Reference proteome</keyword>
<dbReference type="SUPFAM" id="SSF53850">
    <property type="entry name" value="Periplasmic binding protein-like II"/>
    <property type="match status" value="1"/>
</dbReference>
<evidence type="ECO:0008006" key="5">
    <source>
        <dbReference type="Google" id="ProtNLM"/>
    </source>
</evidence>
<dbReference type="RefSeq" id="WP_052743957.1">
    <property type="nucleotide sequence ID" value="NZ_LN829118.1"/>
</dbReference>
<dbReference type="OrthoDB" id="8188218at2"/>
<evidence type="ECO:0000313" key="3">
    <source>
        <dbReference type="EMBL" id="CPR21530.1"/>
    </source>
</evidence>
<dbReference type="KEGG" id="fiy:BN1229_v1_3090"/>
<feature type="transmembrane region" description="Helical" evidence="2">
    <location>
        <begin position="12"/>
        <end position="35"/>
    </location>
</feature>
<protein>
    <recommendedName>
        <fullName evidence="5">TRAP transporter solute receptor, TAXI family</fullName>
    </recommendedName>
</protein>
<reference evidence="4" key="1">
    <citation type="submission" date="2015-02" db="EMBL/GenBank/DDBJ databases">
        <authorList>
            <person name="Chooi Y.-H."/>
        </authorList>
    </citation>
    <scope>NUCLEOTIDE SEQUENCE [LARGE SCALE GENOMIC DNA]</scope>
    <source>
        <strain evidence="4">strain Y</strain>
    </source>
</reference>
<organism evidence="3 4">
    <name type="scientific">Candidatus Filomicrobium marinum</name>
    <dbReference type="NCBI Taxonomy" id="1608628"/>
    <lineage>
        <taxon>Bacteria</taxon>
        <taxon>Pseudomonadati</taxon>
        <taxon>Pseudomonadota</taxon>
        <taxon>Alphaproteobacteria</taxon>
        <taxon>Hyphomicrobiales</taxon>
        <taxon>Hyphomicrobiaceae</taxon>
        <taxon>Filomicrobium</taxon>
    </lineage>
</organism>
<keyword evidence="2" id="KW-0812">Transmembrane</keyword>
<dbReference type="Proteomes" id="UP000033187">
    <property type="component" value="Chromosome 1"/>
</dbReference>
<accession>A0A0D6JIW5</accession>
<sequence>MGFNSIGMGGGYLTAAAGFGVSARIFAAVVFSFAVSLTASAQPARSPAAGKSGGNVDAQAFVSRVASTDDLRNRQSLTLLAGSSGSTALQMAQDASIVLGGADDVRVLPIVGKGGPQNISDLLYLKGIDLAITQSDVLAALSRGELGGDIKSEQIAYIAKLCNEELHVVARGDIGDLGELTGRAVNFGEHGSGTQFSARRVFAALGIEVREVNLSHADAMERLQRGEISAHVFLGGKPTPDALVMERIEGLRLLPIAYPPSLEADYLPAKLTHADYPDLIGEGQSIDTVAVGAVLTVVNWPAKHERYQLSARFVEDLFGNLKGLREPARHAKWHEMNLPAPVPGIVQFGPAKAWLERVLTGARSKASATQSSSRQSELTSRSSGGEAEKRLR</sequence>
<dbReference type="Pfam" id="PF16868">
    <property type="entry name" value="NMT1_3"/>
    <property type="match status" value="1"/>
</dbReference>
<feature type="compositionally biased region" description="Low complexity" evidence="1">
    <location>
        <begin position="369"/>
        <end position="383"/>
    </location>
</feature>
<evidence type="ECO:0000256" key="1">
    <source>
        <dbReference type="SAM" id="MobiDB-lite"/>
    </source>
</evidence>
<gene>
    <name evidence="3" type="ORF">YBN1229_v1_3090</name>
</gene>
<name>A0A0D6JIW5_9HYPH</name>
<evidence type="ECO:0000313" key="4">
    <source>
        <dbReference type="Proteomes" id="UP000033187"/>
    </source>
</evidence>